<dbReference type="InterPro" id="IPR014784">
    <property type="entry name" value="Cu2_ascorb_mOase-like_C"/>
</dbReference>
<gene>
    <name evidence="3" type="ORF">METZ01_LOCUS133495</name>
</gene>
<evidence type="ECO:0000256" key="2">
    <source>
        <dbReference type="SAM" id="Phobius"/>
    </source>
</evidence>
<dbReference type="SUPFAM" id="SSF49742">
    <property type="entry name" value="PHM/PNGase F"/>
    <property type="match status" value="2"/>
</dbReference>
<dbReference type="InterPro" id="IPR019734">
    <property type="entry name" value="TPR_rpt"/>
</dbReference>
<evidence type="ECO:0000256" key="1">
    <source>
        <dbReference type="ARBA" id="ARBA00023157"/>
    </source>
</evidence>
<keyword evidence="2" id="KW-0472">Membrane</keyword>
<dbReference type="GO" id="GO:0016715">
    <property type="term" value="F:oxidoreductase activity, acting on paired donors, with incorporation or reduction of molecular oxygen, reduced ascorbate as one donor, and incorporation of one atom of oxygen"/>
    <property type="evidence" value="ECO:0007669"/>
    <property type="project" value="InterPro"/>
</dbReference>
<accession>A0A381YVK6</accession>
<reference evidence="3" key="1">
    <citation type="submission" date="2018-05" db="EMBL/GenBank/DDBJ databases">
        <authorList>
            <person name="Lanie J.A."/>
            <person name="Ng W.-L."/>
            <person name="Kazmierczak K.M."/>
            <person name="Andrzejewski T.M."/>
            <person name="Davidsen T.M."/>
            <person name="Wayne K.J."/>
            <person name="Tettelin H."/>
            <person name="Glass J.I."/>
            <person name="Rusch D."/>
            <person name="Podicherti R."/>
            <person name="Tsui H.-C.T."/>
            <person name="Winkler M.E."/>
        </authorList>
    </citation>
    <scope>NUCLEOTIDE SEQUENCE</scope>
</reference>
<dbReference type="Gene3D" id="1.25.40.10">
    <property type="entry name" value="Tetratricopeptide repeat domain"/>
    <property type="match status" value="1"/>
</dbReference>
<keyword evidence="2" id="KW-0812">Transmembrane</keyword>
<dbReference type="SMART" id="SM00028">
    <property type="entry name" value="TPR"/>
    <property type="match status" value="3"/>
</dbReference>
<dbReference type="EMBL" id="UINC01019087">
    <property type="protein sequence ID" value="SVA80641.1"/>
    <property type="molecule type" value="Genomic_DNA"/>
</dbReference>
<dbReference type="AlphaFoldDB" id="A0A381YVK6"/>
<dbReference type="PANTHER" id="PTHR12558">
    <property type="entry name" value="CELL DIVISION CYCLE 16,23,27"/>
    <property type="match status" value="1"/>
</dbReference>
<feature type="transmembrane region" description="Helical" evidence="2">
    <location>
        <begin position="20"/>
        <end position="38"/>
    </location>
</feature>
<keyword evidence="1" id="KW-1015">Disulfide bond</keyword>
<dbReference type="Gene3D" id="2.60.120.310">
    <property type="entry name" value="Copper type II, ascorbate-dependent monooxygenase, N-terminal domain"/>
    <property type="match status" value="1"/>
</dbReference>
<dbReference type="Gene3D" id="2.60.120.230">
    <property type="match status" value="1"/>
</dbReference>
<sequence length="591" mass="67086">MAIYMNILPKVVVRLMRSHVIILTVFGFWIDVFLIQAVEQIQPVGKEPVVTFNKDIAPIIFRHCSTCHRDGMAAPFNLLTYEDVRKRARQISEVVESKYMPPWLPEQGHGDFTGARRLTEGQIDLIQEWVDKGLKEGEENLLPKLPDWPSDWQSGKPDLIVQMDGEYTLKAEGRDVYRNFVLPVPTTKTRYVRALEFRPGNARIVHHALIYVDSTRESRRRQNSSPIRGFGGMGVPSSASMPEGQFLSWQPGATYSEEVGTIPWLLEPGTDLVVQVHMNPSGKPEPFRCSVGLYFTDQPPVALPYKIKLTTLAINIPPNEEKFEAKDEFVLPGDVEVTRVLPHAHYLCRRMEGYAVLPDGSRKWLLLIKNWDFNWQGDYRYETPVFLPKGTKIMMNFTFDNTANNTANPNSPPAQVVYGPQSSDEMAELWFQLVLKNPDDRPLFNKMSREKAKATLLEFGRLSFATETNKPDLLIMTAQARLAEGDFRGAYELYSQVVRLDPNRVSAWFNMGILLMNSRQSKSAAIAFRRVIRIDPNDPEAHGALGVVLYRQKKFEQAEGFLRQALKLRPGDPVASKALQSLLKAKNVGQP</sequence>
<dbReference type="InterPro" id="IPR011990">
    <property type="entry name" value="TPR-like_helical_dom_sf"/>
</dbReference>
<evidence type="ECO:0000313" key="3">
    <source>
        <dbReference type="EMBL" id="SVA80641.1"/>
    </source>
</evidence>
<dbReference type="InterPro" id="IPR008977">
    <property type="entry name" value="PHM/PNGase_F_dom_sf"/>
</dbReference>
<dbReference type="Pfam" id="PF14559">
    <property type="entry name" value="TPR_19"/>
    <property type="match status" value="1"/>
</dbReference>
<dbReference type="PROSITE" id="PS50005">
    <property type="entry name" value="TPR"/>
    <property type="match status" value="3"/>
</dbReference>
<keyword evidence="2" id="KW-1133">Transmembrane helix</keyword>
<dbReference type="PANTHER" id="PTHR12558:SF13">
    <property type="entry name" value="CELL DIVISION CYCLE PROTEIN 27 HOMOLOG"/>
    <property type="match status" value="1"/>
</dbReference>
<dbReference type="SUPFAM" id="SSF48452">
    <property type="entry name" value="TPR-like"/>
    <property type="match status" value="1"/>
</dbReference>
<protein>
    <submittedName>
        <fullName evidence="3">Uncharacterized protein</fullName>
    </submittedName>
</protein>
<proteinExistence type="predicted"/>
<organism evidence="3">
    <name type="scientific">marine metagenome</name>
    <dbReference type="NCBI Taxonomy" id="408172"/>
    <lineage>
        <taxon>unclassified sequences</taxon>
        <taxon>metagenomes</taxon>
        <taxon>ecological metagenomes</taxon>
    </lineage>
</organism>
<dbReference type="GO" id="GO:0005507">
    <property type="term" value="F:copper ion binding"/>
    <property type="evidence" value="ECO:0007669"/>
    <property type="project" value="InterPro"/>
</dbReference>
<name>A0A381YVK6_9ZZZZ</name>
<dbReference type="InterPro" id="IPR036939">
    <property type="entry name" value="Cu2_ascorb_mOase_N_sf"/>
</dbReference>